<organism evidence="1 2">
    <name type="scientific">Sphingobacterium faecale</name>
    <dbReference type="NCBI Taxonomy" id="2803775"/>
    <lineage>
        <taxon>Bacteria</taxon>
        <taxon>Pseudomonadati</taxon>
        <taxon>Bacteroidota</taxon>
        <taxon>Sphingobacteriia</taxon>
        <taxon>Sphingobacteriales</taxon>
        <taxon>Sphingobacteriaceae</taxon>
        <taxon>Sphingobacterium</taxon>
    </lineage>
</organism>
<dbReference type="EMBL" id="JAERTY010000009">
    <property type="protein sequence ID" value="MBL1410417.1"/>
    <property type="molecule type" value="Genomic_DNA"/>
</dbReference>
<evidence type="ECO:0008006" key="3">
    <source>
        <dbReference type="Google" id="ProtNLM"/>
    </source>
</evidence>
<gene>
    <name evidence="1" type="ORF">JKG61_16795</name>
</gene>
<sequence length="473" mass="52721">MIKLISILLVTFLCIGCYKDKGNYQIDMPIAPEVSGLDTLYEAFVGDSLVIAPQIKGLDRQNLQCEWRIDVPEALDTDDNQYEGESLRIVFGLQAKRYRARLTVTNTANGMKYFHSFIIQGRTEFSKGTLVLSDDQGTTKLSFIKEDGTVQPNIYEAINREQLPASPLGIFFLSNQFTGNTPLAYWIISKTDGVRLDVNNLKKEEIKPGTLQDNFFLAPSTIDVGSIVNHPQGVMMGIVNGKFYGGTTSTWDQSNTYGMFGTYAEGDYELSPQFVMSTVNGSYSMIAFEKNKKQFVRINVYGAPTYFGSQYTSINPEVFNPANVGLDLLKIVQINNSDTYAFMKDGTGQVFELKFNVNFNGPFTFTSGHKRVFQHPEWIHENTPLVATRNGNIYMAVQNKVYRYNPINQQTSLLEASFSGTVTLLKVDDDDNTLIVGADNGLHYLDVQAGKNGNLIKKISGIPGQPIDVASRK</sequence>
<dbReference type="Pfam" id="PF16407">
    <property type="entry name" value="PKD_2"/>
    <property type="match status" value="1"/>
</dbReference>
<evidence type="ECO:0000313" key="2">
    <source>
        <dbReference type="Proteomes" id="UP000625283"/>
    </source>
</evidence>
<dbReference type="InterPro" id="IPR032183">
    <property type="entry name" value="PKD-like"/>
</dbReference>
<protein>
    <recommendedName>
        <fullName evidence="3">PKD family protein</fullName>
    </recommendedName>
</protein>
<dbReference type="InterPro" id="IPR015943">
    <property type="entry name" value="WD40/YVTN_repeat-like_dom_sf"/>
</dbReference>
<keyword evidence="2" id="KW-1185">Reference proteome</keyword>
<comment type="caution">
    <text evidence="1">The sequence shown here is derived from an EMBL/GenBank/DDBJ whole genome shotgun (WGS) entry which is preliminary data.</text>
</comment>
<dbReference type="SUPFAM" id="SSF101898">
    <property type="entry name" value="NHL repeat"/>
    <property type="match status" value="1"/>
</dbReference>
<reference evidence="1 2" key="1">
    <citation type="submission" date="2021-01" db="EMBL/GenBank/DDBJ databases">
        <title>C459-1 draft genome sequence.</title>
        <authorList>
            <person name="Zhang X.-F."/>
        </authorList>
    </citation>
    <scope>NUCLEOTIDE SEQUENCE [LARGE SCALE GENOMIC DNA]</scope>
    <source>
        <strain evidence="2">C459-1</strain>
    </source>
</reference>
<proteinExistence type="predicted"/>
<dbReference type="Proteomes" id="UP000625283">
    <property type="component" value="Unassembled WGS sequence"/>
</dbReference>
<evidence type="ECO:0000313" key="1">
    <source>
        <dbReference type="EMBL" id="MBL1410417.1"/>
    </source>
</evidence>
<dbReference type="Gene3D" id="2.130.10.10">
    <property type="entry name" value="YVTN repeat-like/Quinoprotein amine dehydrogenase"/>
    <property type="match status" value="1"/>
</dbReference>
<name>A0ABS1R6S9_9SPHI</name>
<dbReference type="RefSeq" id="WP_262896211.1">
    <property type="nucleotide sequence ID" value="NZ_JAERTY010000009.1"/>
</dbReference>
<accession>A0ABS1R6S9</accession>